<protein>
    <recommendedName>
        <fullName evidence="1">4Fe-4S ferredoxin-type domain-containing protein</fullName>
    </recommendedName>
</protein>
<sequence length="344" mass="38362">KAFKTDTSWDQAQGFVERLGETADQLGLGFGVKFSNTLIVENHRSFFPESEKEMYLSGPPLHVLASNLVDCFRQRFGDGYPISFSAGIDRKNFADAVAIGLTPITSCSDLLKTGGYSRASTYFRELDARMDRLGVNNIPDYIIKVYGHSEESLSQCGLAESDARLKACRQALENGESLREASGPELHATWLSRSKLINTLSYVEQANRDERYALLKNSKPPTKVGSMLELFDCLTCDKCIPVCPNDANFMLSIPPEQIHVKTLRLQDGNWTVEETGKLNLEKKHQIANFADFCNECGNCDIFCPEDGGPYVLKPRFFGSRQSFLQFSGHEGFYIERDAGGDTVL</sequence>
<evidence type="ECO:0000313" key="2">
    <source>
        <dbReference type="EMBL" id="SVC72528.1"/>
    </source>
</evidence>
<proteinExistence type="predicted"/>
<dbReference type="InterPro" id="IPR009051">
    <property type="entry name" value="Helical_ferredxn"/>
</dbReference>
<evidence type="ECO:0000259" key="1">
    <source>
        <dbReference type="PROSITE" id="PS51379"/>
    </source>
</evidence>
<gene>
    <name evidence="2" type="ORF">METZ01_LOCUS325382</name>
</gene>
<dbReference type="SUPFAM" id="SSF51395">
    <property type="entry name" value="FMN-linked oxidoreductases"/>
    <property type="match status" value="1"/>
</dbReference>
<feature type="non-terminal residue" evidence="2">
    <location>
        <position position="344"/>
    </location>
</feature>
<dbReference type="PROSITE" id="PS51379">
    <property type="entry name" value="4FE4S_FER_2"/>
    <property type="match status" value="2"/>
</dbReference>
<dbReference type="SUPFAM" id="SSF46548">
    <property type="entry name" value="alpha-helical ferredoxin"/>
    <property type="match status" value="1"/>
</dbReference>
<name>A0A382PIL8_9ZZZZ</name>
<feature type="domain" description="4Fe-4S ferredoxin-type" evidence="1">
    <location>
        <begin position="224"/>
        <end position="253"/>
    </location>
</feature>
<dbReference type="InterPro" id="IPR017900">
    <property type="entry name" value="4Fe4S_Fe_S_CS"/>
</dbReference>
<dbReference type="GO" id="GO:0051536">
    <property type="term" value="F:iron-sulfur cluster binding"/>
    <property type="evidence" value="ECO:0007669"/>
    <property type="project" value="InterPro"/>
</dbReference>
<feature type="non-terminal residue" evidence="2">
    <location>
        <position position="1"/>
    </location>
</feature>
<dbReference type="EMBL" id="UINC01107279">
    <property type="protein sequence ID" value="SVC72528.1"/>
    <property type="molecule type" value="Genomic_DNA"/>
</dbReference>
<organism evidence="2">
    <name type="scientific">marine metagenome</name>
    <dbReference type="NCBI Taxonomy" id="408172"/>
    <lineage>
        <taxon>unclassified sequences</taxon>
        <taxon>metagenomes</taxon>
        <taxon>ecological metagenomes</taxon>
    </lineage>
</organism>
<feature type="domain" description="4Fe-4S ferredoxin-type" evidence="1">
    <location>
        <begin position="282"/>
        <end position="314"/>
    </location>
</feature>
<dbReference type="Gene3D" id="1.10.1060.10">
    <property type="entry name" value="Alpha-helical ferredoxin"/>
    <property type="match status" value="1"/>
</dbReference>
<dbReference type="AlphaFoldDB" id="A0A382PIL8"/>
<reference evidence="2" key="1">
    <citation type="submission" date="2018-05" db="EMBL/GenBank/DDBJ databases">
        <authorList>
            <person name="Lanie J.A."/>
            <person name="Ng W.-L."/>
            <person name="Kazmierczak K.M."/>
            <person name="Andrzejewski T.M."/>
            <person name="Davidsen T.M."/>
            <person name="Wayne K.J."/>
            <person name="Tettelin H."/>
            <person name="Glass J.I."/>
            <person name="Rusch D."/>
            <person name="Podicherti R."/>
            <person name="Tsui H.-C.T."/>
            <person name="Winkler M.E."/>
        </authorList>
    </citation>
    <scope>NUCLEOTIDE SEQUENCE</scope>
</reference>
<dbReference type="PROSITE" id="PS00198">
    <property type="entry name" value="4FE4S_FER_1"/>
    <property type="match status" value="2"/>
</dbReference>
<accession>A0A382PIL8</accession>
<dbReference type="InterPro" id="IPR017896">
    <property type="entry name" value="4Fe4S_Fe-S-bd"/>
</dbReference>